<feature type="signal peptide" evidence="1">
    <location>
        <begin position="1"/>
        <end position="23"/>
    </location>
</feature>
<accession>V5WL33</accession>
<dbReference type="AlphaFoldDB" id="V5WL33"/>
<protein>
    <recommendedName>
        <fullName evidence="2">DUF2059 domain-containing protein</fullName>
    </recommendedName>
</protein>
<feature type="chain" id="PRO_5004743135" description="DUF2059 domain-containing protein" evidence="1">
    <location>
        <begin position="24"/>
        <end position="144"/>
    </location>
</feature>
<dbReference type="RefSeq" id="WP_024269257.1">
    <property type="nucleotide sequence ID" value="NC_023035.1"/>
</dbReference>
<organism evidence="3 4">
    <name type="scientific">Salinispira pacifica</name>
    <dbReference type="NCBI Taxonomy" id="1307761"/>
    <lineage>
        <taxon>Bacteria</taxon>
        <taxon>Pseudomonadati</taxon>
        <taxon>Spirochaetota</taxon>
        <taxon>Spirochaetia</taxon>
        <taxon>Spirochaetales</taxon>
        <taxon>Spirochaetaceae</taxon>
        <taxon>Salinispira</taxon>
    </lineage>
</organism>
<dbReference type="eggNOG" id="COG3184">
    <property type="taxonomic scope" value="Bacteria"/>
</dbReference>
<feature type="domain" description="DUF2059" evidence="2">
    <location>
        <begin position="72"/>
        <end position="130"/>
    </location>
</feature>
<evidence type="ECO:0000313" key="3">
    <source>
        <dbReference type="EMBL" id="AHC16360.1"/>
    </source>
</evidence>
<dbReference type="Pfam" id="PF09832">
    <property type="entry name" value="DUF2059"/>
    <property type="match status" value="1"/>
</dbReference>
<keyword evidence="4" id="KW-1185">Reference proteome</keyword>
<name>V5WL33_9SPIO</name>
<dbReference type="EMBL" id="CP006939">
    <property type="protein sequence ID" value="AHC16360.1"/>
    <property type="molecule type" value="Genomic_DNA"/>
</dbReference>
<dbReference type="InterPro" id="IPR018637">
    <property type="entry name" value="DUF2059"/>
</dbReference>
<reference evidence="3 4" key="1">
    <citation type="journal article" date="2015" name="Stand. Genomic Sci.">
        <title>Complete genome sequence and description of Salinispira pacifica gen. nov., sp. nov., a novel spirochaete isolated form a hypersaline microbial mat.</title>
        <authorList>
            <person name="Ben Hania W."/>
            <person name="Joseph M."/>
            <person name="Schumann P."/>
            <person name="Bunk B."/>
            <person name="Fiebig A."/>
            <person name="Sproer C."/>
            <person name="Klenk H.P."/>
            <person name="Fardeau M.L."/>
            <person name="Spring S."/>
        </authorList>
    </citation>
    <scope>NUCLEOTIDE SEQUENCE [LARGE SCALE GENOMIC DNA]</scope>
    <source>
        <strain evidence="3 4">L21-RPul-D2</strain>
    </source>
</reference>
<keyword evidence="1" id="KW-0732">Signal</keyword>
<dbReference type="HOGENOM" id="CLU_107918_0_1_12"/>
<dbReference type="STRING" id="1307761.L21SP2_3016"/>
<sequence>MKRITAIVFFLILAFSLSGQSKADDIQTLLELTNSADLSRQVIEMLIPQYQSMVPDVPGEYWQGLIDEFNGDELMGLIIPIYDRNFTHDEIKDLIAFYESPTGRRFIELQPKIMQESMEAGQKWGMELAQRIQQRLVDDGHLSL</sequence>
<dbReference type="KEGG" id="slr:L21SP2_3016"/>
<dbReference type="Proteomes" id="UP000018680">
    <property type="component" value="Chromosome"/>
</dbReference>
<evidence type="ECO:0000313" key="4">
    <source>
        <dbReference type="Proteomes" id="UP000018680"/>
    </source>
</evidence>
<evidence type="ECO:0000256" key="1">
    <source>
        <dbReference type="SAM" id="SignalP"/>
    </source>
</evidence>
<evidence type="ECO:0000259" key="2">
    <source>
        <dbReference type="Pfam" id="PF09832"/>
    </source>
</evidence>
<proteinExistence type="predicted"/>
<gene>
    <name evidence="3" type="ORF">L21SP2_3016</name>
</gene>
<dbReference type="OrthoDB" id="191313at2"/>